<evidence type="ECO:0000313" key="1">
    <source>
        <dbReference type="EMBL" id="RDC62652.1"/>
    </source>
</evidence>
<name>A0A369QE10_9BACT</name>
<sequence length="132" mass="15377">MERFVIPHLYGANISKILEQVYAEQVPFYFVKNGFPPTTEEQDLSFFKKLYRRYMGIPFKAELNDQIEQYDYINPDCHFCEIGRTSKLVQDSGLLSQIDQALKTYDRVMVTFGPGHAIALELALSQIFNKKR</sequence>
<proteinExistence type="predicted"/>
<accession>A0A369QE10</accession>
<dbReference type="EMBL" id="QASA01000001">
    <property type="protein sequence ID" value="RDC62652.1"/>
    <property type="molecule type" value="Genomic_DNA"/>
</dbReference>
<protein>
    <submittedName>
        <fullName evidence="1">Uncharacterized protein</fullName>
    </submittedName>
</protein>
<organism evidence="1 2">
    <name type="scientific">Adhaeribacter pallidiroseus</name>
    <dbReference type="NCBI Taxonomy" id="2072847"/>
    <lineage>
        <taxon>Bacteria</taxon>
        <taxon>Pseudomonadati</taxon>
        <taxon>Bacteroidota</taxon>
        <taxon>Cytophagia</taxon>
        <taxon>Cytophagales</taxon>
        <taxon>Hymenobacteraceae</taxon>
        <taxon>Adhaeribacter</taxon>
    </lineage>
</organism>
<dbReference type="AlphaFoldDB" id="A0A369QE10"/>
<gene>
    <name evidence="1" type="ORF">AHMF7616_01246</name>
</gene>
<reference evidence="1 2" key="1">
    <citation type="submission" date="2018-04" db="EMBL/GenBank/DDBJ databases">
        <title>Adhaeribacter sp. HMF7616 genome sequencing and assembly.</title>
        <authorList>
            <person name="Kang H."/>
            <person name="Kang J."/>
            <person name="Cha I."/>
            <person name="Kim H."/>
            <person name="Joh K."/>
        </authorList>
    </citation>
    <scope>NUCLEOTIDE SEQUENCE [LARGE SCALE GENOMIC DNA]</scope>
    <source>
        <strain evidence="1 2">HMF7616</strain>
    </source>
</reference>
<dbReference type="Proteomes" id="UP000253919">
    <property type="component" value="Unassembled WGS sequence"/>
</dbReference>
<comment type="caution">
    <text evidence="1">The sequence shown here is derived from an EMBL/GenBank/DDBJ whole genome shotgun (WGS) entry which is preliminary data.</text>
</comment>
<keyword evidence="2" id="KW-1185">Reference proteome</keyword>
<evidence type="ECO:0000313" key="2">
    <source>
        <dbReference type="Proteomes" id="UP000253919"/>
    </source>
</evidence>